<keyword evidence="3" id="KW-1185">Reference proteome</keyword>
<accession>A0A9P8Y2Q9</accession>
<dbReference type="Proteomes" id="UP000756346">
    <property type="component" value="Unassembled WGS sequence"/>
</dbReference>
<feature type="region of interest" description="Disordered" evidence="1">
    <location>
        <begin position="92"/>
        <end position="115"/>
    </location>
</feature>
<feature type="compositionally biased region" description="Basic and acidic residues" evidence="1">
    <location>
        <begin position="92"/>
        <end position="104"/>
    </location>
</feature>
<gene>
    <name evidence="2" type="ORF">B0I36DRAFT_153720</name>
</gene>
<dbReference type="GeneID" id="70178111"/>
<organism evidence="2 3">
    <name type="scientific">Microdochium trichocladiopsis</name>
    <dbReference type="NCBI Taxonomy" id="1682393"/>
    <lineage>
        <taxon>Eukaryota</taxon>
        <taxon>Fungi</taxon>
        <taxon>Dikarya</taxon>
        <taxon>Ascomycota</taxon>
        <taxon>Pezizomycotina</taxon>
        <taxon>Sordariomycetes</taxon>
        <taxon>Xylariomycetidae</taxon>
        <taxon>Xylariales</taxon>
        <taxon>Microdochiaceae</taxon>
        <taxon>Microdochium</taxon>
    </lineage>
</organism>
<sequence>MAALMHHYLDPDTAVFFIHDCSDEWPDRLEFSVELLHLHVRQMMDKKARHLWVLLGKQDAIIPGDDDDDDEVRRRKGRDKVDELKGRFERELARYDHGRGEKGGEGGSGGGDGGDGQDGIFYRILAPEGLSGVSGAGLPVVMDDVCSTLSRAAEVRRDEAGGLQKGSENKKTPPDTAARAKGAPHEQPLSQEELQALAAEEMSSIQPAHVFWREFLDGTLPAWNHASHLQAGYLVLLECLTSGKGVFESADAFLQHLARLRDRQPDRFRNTAHVTMTVFWLLQLHLAAVNLQIATSQELFPSKEQFREVVLHSPSLMDRGLWKIYYSKDLLFSPAAREQWHLPDLCPLPSMTATRNAEEPPVSAATHRTVGNDRLVEYAFAVVKKTLAENLRRGAVVKQALASLQRTTLQFRAKDSSIPQYSETQAYFWIQIVHAALHSFAQDTTGRNAEQQQHQVENSEVPVTRMQDISLINLNFPAFKLLYDLNGDATWREYYTARLWQDDVSARMQFAPPDLKPLPSVIKAEDKSVLAAHDMLFQTAAAQLVSTEHLPSREVLAFLADCLVEEIKQTDTTTSVVGKTDSQVTSPIKVQSHAQLISHLHTHLILATSGQGGNEKTSVQELPLSSSRAAGTLDGFVLGEHDSYTEKSFWTRQVLLAAAAGDTTSLGSVEHLIRAHPQLAYERLPFLDYSPALWYSAEARAGFVPPDRRGSGVVGAVAGEAA</sequence>
<feature type="compositionally biased region" description="Gly residues" evidence="1">
    <location>
        <begin position="105"/>
        <end position="115"/>
    </location>
</feature>
<dbReference type="RefSeq" id="XP_046009310.1">
    <property type="nucleotide sequence ID" value="XM_046148565.1"/>
</dbReference>
<comment type="caution">
    <text evidence="2">The sequence shown here is derived from an EMBL/GenBank/DDBJ whole genome shotgun (WGS) entry which is preliminary data.</text>
</comment>
<feature type="region of interest" description="Disordered" evidence="1">
    <location>
        <begin position="156"/>
        <end position="188"/>
    </location>
</feature>
<dbReference type="AlphaFoldDB" id="A0A9P8Y2Q9"/>
<reference evidence="2" key="1">
    <citation type="journal article" date="2021" name="Nat. Commun.">
        <title>Genetic determinants of endophytism in the Arabidopsis root mycobiome.</title>
        <authorList>
            <person name="Mesny F."/>
            <person name="Miyauchi S."/>
            <person name="Thiergart T."/>
            <person name="Pickel B."/>
            <person name="Atanasova L."/>
            <person name="Karlsson M."/>
            <person name="Huettel B."/>
            <person name="Barry K.W."/>
            <person name="Haridas S."/>
            <person name="Chen C."/>
            <person name="Bauer D."/>
            <person name="Andreopoulos W."/>
            <person name="Pangilinan J."/>
            <person name="LaButti K."/>
            <person name="Riley R."/>
            <person name="Lipzen A."/>
            <person name="Clum A."/>
            <person name="Drula E."/>
            <person name="Henrissat B."/>
            <person name="Kohler A."/>
            <person name="Grigoriev I.V."/>
            <person name="Martin F.M."/>
            <person name="Hacquard S."/>
        </authorList>
    </citation>
    <scope>NUCLEOTIDE SEQUENCE</scope>
    <source>
        <strain evidence="2">MPI-CAGE-CH-0230</strain>
    </source>
</reference>
<protein>
    <submittedName>
        <fullName evidence="2">Uncharacterized protein</fullName>
    </submittedName>
</protein>
<evidence type="ECO:0000313" key="3">
    <source>
        <dbReference type="Proteomes" id="UP000756346"/>
    </source>
</evidence>
<evidence type="ECO:0000313" key="2">
    <source>
        <dbReference type="EMBL" id="KAH7026093.1"/>
    </source>
</evidence>
<name>A0A9P8Y2Q9_9PEZI</name>
<proteinExistence type="predicted"/>
<evidence type="ECO:0000256" key="1">
    <source>
        <dbReference type="SAM" id="MobiDB-lite"/>
    </source>
</evidence>
<dbReference type="OrthoDB" id="427186at2759"/>
<dbReference type="EMBL" id="JAGTJQ010000008">
    <property type="protein sequence ID" value="KAH7026093.1"/>
    <property type="molecule type" value="Genomic_DNA"/>
</dbReference>